<dbReference type="PANTHER" id="PTHR46797">
    <property type="entry name" value="HTH-TYPE TRANSCRIPTIONAL REGULATOR"/>
    <property type="match status" value="1"/>
</dbReference>
<comment type="caution">
    <text evidence="3">The sequence shown here is derived from an EMBL/GenBank/DDBJ whole genome shotgun (WGS) entry which is preliminary data.</text>
</comment>
<gene>
    <name evidence="3" type="ORF">C5O25_10600</name>
</gene>
<dbReference type="RefSeq" id="WP_107036716.1">
    <property type="nucleotide sequence ID" value="NZ_CAOMZA010000006.1"/>
</dbReference>
<dbReference type="Gene3D" id="2.60.120.10">
    <property type="entry name" value="Jelly Rolls"/>
    <property type="match status" value="1"/>
</dbReference>
<dbReference type="InterPro" id="IPR050807">
    <property type="entry name" value="TransReg_Diox_bact_type"/>
</dbReference>
<protein>
    <submittedName>
        <fullName evidence="3">XRE family transcriptional regulator</fullName>
    </submittedName>
</protein>
<dbReference type="PANTHER" id="PTHR46797:SF19">
    <property type="entry name" value="BLL2473 PROTEIN"/>
    <property type="match status" value="1"/>
</dbReference>
<dbReference type="CDD" id="cd02209">
    <property type="entry name" value="cupin_XRE_C"/>
    <property type="match status" value="1"/>
</dbReference>
<dbReference type="SUPFAM" id="SSF47413">
    <property type="entry name" value="lambda repressor-like DNA-binding domains"/>
    <property type="match status" value="1"/>
</dbReference>
<reference evidence="4" key="1">
    <citation type="submission" date="2018-02" db="EMBL/GenBank/DDBJ databases">
        <authorList>
            <person name="Clavel T."/>
            <person name="Strowig T."/>
        </authorList>
    </citation>
    <scope>NUCLEOTIDE SEQUENCE [LARGE SCALE GENOMIC DNA]</scope>
    <source>
        <strain evidence="4">DSM 100764</strain>
    </source>
</reference>
<keyword evidence="1" id="KW-0238">DNA-binding</keyword>
<dbReference type="InterPro" id="IPR014710">
    <property type="entry name" value="RmlC-like_jellyroll"/>
</dbReference>
<dbReference type="InterPro" id="IPR011051">
    <property type="entry name" value="RmlC_Cupin_sf"/>
</dbReference>
<evidence type="ECO:0000259" key="2">
    <source>
        <dbReference type="PROSITE" id="PS50943"/>
    </source>
</evidence>
<dbReference type="GO" id="GO:0005829">
    <property type="term" value="C:cytosol"/>
    <property type="evidence" value="ECO:0007669"/>
    <property type="project" value="TreeGrafter"/>
</dbReference>
<keyword evidence="4" id="KW-1185">Reference proteome</keyword>
<sequence>MDHLQQIAQRLKGLREAMDVTVEAMAEMCEVDTATYAMMERGEHDIAMSTLQRIATKCGVELPALLFGDEPRMSSYFITRRGQGALVERSSAYSYRSLAAGFAGRRADPFIVTVHPLAAGAPLPAETTHAGQEFNIVLEGSMELHIGGRIAELATGDSIYFNAELGHRVVATGGKPVKFLAIIF</sequence>
<dbReference type="CDD" id="cd00093">
    <property type="entry name" value="HTH_XRE"/>
    <property type="match status" value="1"/>
</dbReference>
<evidence type="ECO:0000256" key="1">
    <source>
        <dbReference type="ARBA" id="ARBA00023125"/>
    </source>
</evidence>
<dbReference type="SMART" id="SM00530">
    <property type="entry name" value="HTH_XRE"/>
    <property type="match status" value="1"/>
</dbReference>
<dbReference type="GO" id="GO:0003700">
    <property type="term" value="F:DNA-binding transcription factor activity"/>
    <property type="evidence" value="ECO:0007669"/>
    <property type="project" value="TreeGrafter"/>
</dbReference>
<dbReference type="Proteomes" id="UP000244925">
    <property type="component" value="Unassembled WGS sequence"/>
</dbReference>
<dbReference type="Gene3D" id="1.10.260.40">
    <property type="entry name" value="lambda repressor-like DNA-binding domains"/>
    <property type="match status" value="1"/>
</dbReference>
<dbReference type="Pfam" id="PF07883">
    <property type="entry name" value="Cupin_2"/>
    <property type="match status" value="1"/>
</dbReference>
<dbReference type="GeneID" id="93425818"/>
<dbReference type="EMBL" id="PUBV01000027">
    <property type="protein sequence ID" value="PWB06337.1"/>
    <property type="molecule type" value="Genomic_DNA"/>
</dbReference>
<feature type="domain" description="HTH cro/C1-type" evidence="2">
    <location>
        <begin position="11"/>
        <end position="65"/>
    </location>
</feature>
<evidence type="ECO:0000313" key="3">
    <source>
        <dbReference type="EMBL" id="PWB06337.1"/>
    </source>
</evidence>
<dbReference type="SUPFAM" id="SSF51182">
    <property type="entry name" value="RmlC-like cupins"/>
    <property type="match status" value="1"/>
</dbReference>
<name>A0A2V1IPS0_9BACT</name>
<dbReference type="Pfam" id="PF01381">
    <property type="entry name" value="HTH_3"/>
    <property type="match status" value="1"/>
</dbReference>
<accession>A0A2V1IPS0</accession>
<organism evidence="3 4">
    <name type="scientific">Paramuribaculum intestinale</name>
    <dbReference type="NCBI Taxonomy" id="2094151"/>
    <lineage>
        <taxon>Bacteria</taxon>
        <taxon>Pseudomonadati</taxon>
        <taxon>Bacteroidota</taxon>
        <taxon>Bacteroidia</taxon>
        <taxon>Bacteroidales</taxon>
        <taxon>Muribaculaceae</taxon>
        <taxon>Paramuribaculum</taxon>
    </lineage>
</organism>
<evidence type="ECO:0000313" key="4">
    <source>
        <dbReference type="Proteomes" id="UP000244925"/>
    </source>
</evidence>
<dbReference type="InterPro" id="IPR010982">
    <property type="entry name" value="Lambda_DNA-bd_dom_sf"/>
</dbReference>
<proteinExistence type="predicted"/>
<dbReference type="PROSITE" id="PS50943">
    <property type="entry name" value="HTH_CROC1"/>
    <property type="match status" value="1"/>
</dbReference>
<dbReference type="InterPro" id="IPR013096">
    <property type="entry name" value="Cupin_2"/>
</dbReference>
<dbReference type="InterPro" id="IPR001387">
    <property type="entry name" value="Cro/C1-type_HTH"/>
</dbReference>
<dbReference type="GO" id="GO:0003677">
    <property type="term" value="F:DNA binding"/>
    <property type="evidence" value="ECO:0007669"/>
    <property type="project" value="UniProtKB-KW"/>
</dbReference>
<dbReference type="AlphaFoldDB" id="A0A2V1IPS0"/>